<name>A0A5J9TMU3_9POAL</name>
<keyword evidence="2" id="KW-1185">Reference proteome</keyword>
<protein>
    <submittedName>
        <fullName evidence="1">Uncharacterized protein</fullName>
    </submittedName>
</protein>
<dbReference type="EMBL" id="RWGY01000039">
    <property type="protein sequence ID" value="TVU12630.1"/>
    <property type="molecule type" value="Genomic_DNA"/>
</dbReference>
<dbReference type="OrthoDB" id="685326at2759"/>
<proteinExistence type="predicted"/>
<dbReference type="Proteomes" id="UP000324897">
    <property type="component" value="Chromosome 3"/>
</dbReference>
<accession>A0A5J9TMU3</accession>
<reference evidence="1 2" key="1">
    <citation type="journal article" date="2019" name="Sci. Rep.">
        <title>A high-quality genome of Eragrostis curvula grass provides insights into Poaceae evolution and supports new strategies to enhance forage quality.</title>
        <authorList>
            <person name="Carballo J."/>
            <person name="Santos B.A.C.M."/>
            <person name="Zappacosta D."/>
            <person name="Garbus I."/>
            <person name="Selva J.P."/>
            <person name="Gallo C.A."/>
            <person name="Diaz A."/>
            <person name="Albertini E."/>
            <person name="Caccamo M."/>
            <person name="Echenique V."/>
        </authorList>
    </citation>
    <scope>NUCLEOTIDE SEQUENCE [LARGE SCALE GENOMIC DNA]</scope>
    <source>
        <strain evidence="2">cv. Victoria</strain>
        <tissue evidence="1">Leaf</tissue>
    </source>
</reference>
<evidence type="ECO:0000313" key="1">
    <source>
        <dbReference type="EMBL" id="TVU12630.1"/>
    </source>
</evidence>
<dbReference type="AlphaFoldDB" id="A0A5J9TMU3"/>
<comment type="caution">
    <text evidence="1">The sequence shown here is derived from an EMBL/GenBank/DDBJ whole genome shotgun (WGS) entry which is preliminary data.</text>
</comment>
<evidence type="ECO:0000313" key="2">
    <source>
        <dbReference type="Proteomes" id="UP000324897"/>
    </source>
</evidence>
<sequence length="161" mass="17383">MLRCLAGFEGYTSKVEIVILTPCYIGYIWVSLSSFNDDSHSRAVARGAIILIFQGKMGDFEDGNSSPSEQGKSEDHSGLRFAAINSETEAKSFCGPSHAKCPSEQSVVKILDKSWNLSLKVVCGEELHSDVDNFINSSISGQDNGKGPTIGETYILIISQG</sequence>
<organism evidence="1 2">
    <name type="scientific">Eragrostis curvula</name>
    <name type="common">weeping love grass</name>
    <dbReference type="NCBI Taxonomy" id="38414"/>
    <lineage>
        <taxon>Eukaryota</taxon>
        <taxon>Viridiplantae</taxon>
        <taxon>Streptophyta</taxon>
        <taxon>Embryophyta</taxon>
        <taxon>Tracheophyta</taxon>
        <taxon>Spermatophyta</taxon>
        <taxon>Magnoliopsida</taxon>
        <taxon>Liliopsida</taxon>
        <taxon>Poales</taxon>
        <taxon>Poaceae</taxon>
        <taxon>PACMAD clade</taxon>
        <taxon>Chloridoideae</taxon>
        <taxon>Eragrostideae</taxon>
        <taxon>Eragrostidinae</taxon>
        <taxon>Eragrostis</taxon>
    </lineage>
</organism>
<dbReference type="Gramene" id="TVU12630">
    <property type="protein sequence ID" value="TVU12630"/>
    <property type="gene ID" value="EJB05_46281"/>
</dbReference>
<gene>
    <name evidence="1" type="ORF">EJB05_46281</name>
</gene>